<dbReference type="GO" id="GO:0070403">
    <property type="term" value="F:NAD+ binding"/>
    <property type="evidence" value="ECO:0007669"/>
    <property type="project" value="InterPro"/>
</dbReference>
<organism evidence="13 14">
    <name type="scientific">Potamilus streckersoni</name>
    <dbReference type="NCBI Taxonomy" id="2493646"/>
    <lineage>
        <taxon>Eukaryota</taxon>
        <taxon>Metazoa</taxon>
        <taxon>Spiralia</taxon>
        <taxon>Lophotrochozoa</taxon>
        <taxon>Mollusca</taxon>
        <taxon>Bivalvia</taxon>
        <taxon>Autobranchia</taxon>
        <taxon>Heteroconchia</taxon>
        <taxon>Palaeoheterodonta</taxon>
        <taxon>Unionida</taxon>
        <taxon>Unionoidea</taxon>
        <taxon>Unionidae</taxon>
        <taxon>Ambleminae</taxon>
        <taxon>Lampsilini</taxon>
        <taxon>Potamilus</taxon>
    </lineage>
</organism>
<evidence type="ECO:0000256" key="8">
    <source>
        <dbReference type="ARBA" id="ARBA00038962"/>
    </source>
</evidence>
<dbReference type="InterPro" id="IPR036291">
    <property type="entry name" value="NAD(P)-bd_dom_sf"/>
</dbReference>
<dbReference type="InterPro" id="IPR013328">
    <property type="entry name" value="6PGD_dom2"/>
</dbReference>
<sequence length="333" mass="38135">MEAHIETGKVGIVGSGLIGQSWAMLFAAAGYQVKIYDEDPSRMTQALEEIKIQLQDLDKRGLLRGELTVDEQFSHISTNETLEECIKDTFYIQESVPEEVELKKKVHTELDKFIGSNTILASSTSAILPSIISEALVHRNRFIVVHPTNPPFYVPMVELCPAPWTDPEVLETTRALMKDIGQKPVTINKEIDGFVLNRIQSAILGEGWRLVRDNVISVEDFDIVMKHGLGRRYAFMGPFETTYLNAEGWKSLSERYADTFYRVEKTFGEPEKMVGPTVDKIQNECNKMIPIEKLQERRQWRDRRLTALAKLIKDMEEEEEDKQAEILCYNFSK</sequence>
<feature type="domain" description="3-hydroxyacyl-CoA dehydrogenase C-terminal" evidence="11">
    <location>
        <begin position="193"/>
        <end position="246"/>
    </location>
</feature>
<protein>
    <recommendedName>
        <fullName evidence="9">L-gulonate 3-dehydrogenase</fullName>
        <ecNumber evidence="8">1.1.1.45</ecNumber>
    </recommendedName>
    <alternativeName>
        <fullName evidence="9">L-gulonate 3-dehydrogenase</fullName>
    </alternativeName>
</protein>
<dbReference type="PANTHER" id="PTHR48075:SF1">
    <property type="entry name" value="LAMBDA-CRYSTALLIN HOMOLOG"/>
    <property type="match status" value="1"/>
</dbReference>
<evidence type="ECO:0000256" key="10">
    <source>
        <dbReference type="PIRSR" id="PIRSR000105-1"/>
    </source>
</evidence>
<comment type="subcellular location">
    <subcellularLocation>
        <location evidence="1">Cytoplasm</location>
    </subcellularLocation>
</comment>
<keyword evidence="14" id="KW-1185">Reference proteome</keyword>
<evidence type="ECO:0000259" key="12">
    <source>
        <dbReference type="Pfam" id="PF02737"/>
    </source>
</evidence>
<comment type="subunit">
    <text evidence="3">Homodimer.</text>
</comment>
<evidence type="ECO:0000313" key="14">
    <source>
        <dbReference type="Proteomes" id="UP001195483"/>
    </source>
</evidence>
<dbReference type="AlphaFoldDB" id="A0AAE0T7B6"/>
<dbReference type="PIRSF" id="PIRSF000105">
    <property type="entry name" value="HCDH"/>
    <property type="match status" value="1"/>
</dbReference>
<evidence type="ECO:0000256" key="7">
    <source>
        <dbReference type="ARBA" id="ARBA00023027"/>
    </source>
</evidence>
<dbReference type="GO" id="GO:0050104">
    <property type="term" value="F:L-gulonate 3-dehydrogenase activity"/>
    <property type="evidence" value="ECO:0007669"/>
    <property type="project" value="UniProtKB-EC"/>
</dbReference>
<evidence type="ECO:0000259" key="11">
    <source>
        <dbReference type="Pfam" id="PF00725"/>
    </source>
</evidence>
<evidence type="ECO:0000256" key="1">
    <source>
        <dbReference type="ARBA" id="ARBA00004496"/>
    </source>
</evidence>
<keyword evidence="7" id="KW-0520">NAD</keyword>
<reference evidence="13" key="2">
    <citation type="journal article" date="2021" name="Genome Biol. Evol.">
        <title>Developing a high-quality reference genome for a parasitic bivalve with doubly uniparental inheritance (Bivalvia: Unionida).</title>
        <authorList>
            <person name="Smith C.H."/>
        </authorList>
    </citation>
    <scope>NUCLEOTIDE SEQUENCE</scope>
    <source>
        <strain evidence="13">CHS0354</strain>
        <tissue evidence="13">Mantle</tissue>
    </source>
</reference>
<keyword evidence="4" id="KW-0963">Cytoplasm</keyword>
<dbReference type="GO" id="GO:0005737">
    <property type="term" value="C:cytoplasm"/>
    <property type="evidence" value="ECO:0007669"/>
    <property type="project" value="UniProtKB-SubCell"/>
</dbReference>
<dbReference type="Pfam" id="PF02737">
    <property type="entry name" value="3HCDH_N"/>
    <property type="match status" value="1"/>
</dbReference>
<name>A0AAE0T7B6_9BIVA</name>
<reference evidence="13" key="3">
    <citation type="submission" date="2023-05" db="EMBL/GenBank/DDBJ databases">
        <authorList>
            <person name="Smith C.H."/>
        </authorList>
    </citation>
    <scope>NUCLEOTIDE SEQUENCE</scope>
    <source>
        <strain evidence="13">CHS0354</strain>
        <tissue evidence="13">Mantle</tissue>
    </source>
</reference>
<proteinExistence type="inferred from homology"/>
<reference evidence="13" key="1">
    <citation type="journal article" date="2021" name="Genome Biol. Evol.">
        <title>A High-Quality Reference Genome for a Parasitic Bivalve with Doubly Uniparental Inheritance (Bivalvia: Unionida).</title>
        <authorList>
            <person name="Smith C.H."/>
        </authorList>
    </citation>
    <scope>NUCLEOTIDE SEQUENCE</scope>
    <source>
        <strain evidence="13">CHS0354</strain>
    </source>
</reference>
<dbReference type="InterPro" id="IPR006176">
    <property type="entry name" value="3-OHacyl-CoA_DH_NAD-bd"/>
</dbReference>
<evidence type="ECO:0000256" key="3">
    <source>
        <dbReference type="ARBA" id="ARBA00011738"/>
    </source>
</evidence>
<gene>
    <name evidence="13" type="ORF">CHS0354_012986</name>
</gene>
<dbReference type="Pfam" id="PF00725">
    <property type="entry name" value="3HCDH"/>
    <property type="match status" value="1"/>
</dbReference>
<accession>A0AAE0T7B6</accession>
<dbReference type="SUPFAM" id="SSF48179">
    <property type="entry name" value="6-phosphogluconate dehydrogenase C-terminal domain-like"/>
    <property type="match status" value="1"/>
</dbReference>
<keyword evidence="6" id="KW-0560">Oxidoreductase</keyword>
<comment type="similarity">
    <text evidence="2">Belongs to the 3-hydroxyacyl-CoA dehydrogenase family.</text>
</comment>
<dbReference type="Gene3D" id="1.10.1040.10">
    <property type="entry name" value="N-(1-d-carboxylethyl)-l-norvaline Dehydrogenase, domain 2"/>
    <property type="match status" value="1"/>
</dbReference>
<evidence type="ECO:0000256" key="5">
    <source>
        <dbReference type="ARBA" id="ARBA00022553"/>
    </source>
</evidence>
<dbReference type="FunFam" id="3.40.50.720:FF:000356">
    <property type="entry name" value="Lambda-crystallin homolog"/>
    <property type="match status" value="1"/>
</dbReference>
<dbReference type="InterPro" id="IPR022694">
    <property type="entry name" value="3-OHacyl-CoA_DH"/>
</dbReference>
<dbReference type="InterPro" id="IPR008927">
    <property type="entry name" value="6-PGluconate_DH-like_C_sf"/>
</dbReference>
<dbReference type="EMBL" id="JAEAOA010000786">
    <property type="protein sequence ID" value="KAK3605180.1"/>
    <property type="molecule type" value="Genomic_DNA"/>
</dbReference>
<evidence type="ECO:0000256" key="2">
    <source>
        <dbReference type="ARBA" id="ARBA00009463"/>
    </source>
</evidence>
<dbReference type="SUPFAM" id="SSF51735">
    <property type="entry name" value="NAD(P)-binding Rossmann-fold domains"/>
    <property type="match status" value="1"/>
</dbReference>
<dbReference type="EC" id="1.1.1.45" evidence="8"/>
<dbReference type="Proteomes" id="UP001195483">
    <property type="component" value="Unassembled WGS sequence"/>
</dbReference>
<comment type="caution">
    <text evidence="13">The sequence shown here is derived from an EMBL/GenBank/DDBJ whole genome shotgun (WGS) entry which is preliminary data.</text>
</comment>
<dbReference type="NCBIfam" id="NF004783">
    <property type="entry name" value="PRK06129.1"/>
    <property type="match status" value="1"/>
</dbReference>
<feature type="domain" description="3-hydroxyacyl-CoA dehydrogenase NAD binding" evidence="12">
    <location>
        <begin position="9"/>
        <end position="189"/>
    </location>
</feature>
<evidence type="ECO:0000256" key="9">
    <source>
        <dbReference type="ARBA" id="ARBA00042709"/>
    </source>
</evidence>
<evidence type="ECO:0000313" key="13">
    <source>
        <dbReference type="EMBL" id="KAK3605180.1"/>
    </source>
</evidence>
<keyword evidence="5" id="KW-0597">Phosphoprotein</keyword>
<evidence type="ECO:0000256" key="6">
    <source>
        <dbReference type="ARBA" id="ARBA00023002"/>
    </source>
</evidence>
<dbReference type="PANTHER" id="PTHR48075">
    <property type="entry name" value="3-HYDROXYACYL-COA DEHYDROGENASE FAMILY PROTEIN"/>
    <property type="match status" value="1"/>
</dbReference>
<dbReference type="GO" id="GO:0006631">
    <property type="term" value="P:fatty acid metabolic process"/>
    <property type="evidence" value="ECO:0007669"/>
    <property type="project" value="InterPro"/>
</dbReference>
<evidence type="ECO:0000256" key="4">
    <source>
        <dbReference type="ARBA" id="ARBA00022490"/>
    </source>
</evidence>
<dbReference type="InterPro" id="IPR006108">
    <property type="entry name" value="3HC_DH_C"/>
</dbReference>
<dbReference type="Gene3D" id="3.40.50.720">
    <property type="entry name" value="NAD(P)-binding Rossmann-like Domain"/>
    <property type="match status" value="1"/>
</dbReference>
<feature type="site" description="Important for catalytic activity" evidence="10">
    <location>
        <position position="146"/>
    </location>
</feature>